<dbReference type="SUPFAM" id="SSF54001">
    <property type="entry name" value="Cysteine proteinases"/>
    <property type="match status" value="1"/>
</dbReference>
<name>A0ABT3RMG7_9BACT</name>
<organism evidence="3 4">
    <name type="scientific">Mangrovivirga halotolerans</name>
    <dbReference type="NCBI Taxonomy" id="2993936"/>
    <lineage>
        <taxon>Bacteria</taxon>
        <taxon>Pseudomonadati</taxon>
        <taxon>Bacteroidota</taxon>
        <taxon>Cytophagia</taxon>
        <taxon>Cytophagales</taxon>
        <taxon>Mangrovivirgaceae</taxon>
        <taxon>Mangrovivirga</taxon>
    </lineage>
</organism>
<proteinExistence type="predicted"/>
<dbReference type="InterPro" id="IPR038765">
    <property type="entry name" value="Papain-like_cys_pep_sf"/>
</dbReference>
<protein>
    <submittedName>
        <fullName evidence="3">DUF3857 domain-containing protein</fullName>
    </submittedName>
</protein>
<evidence type="ECO:0000259" key="2">
    <source>
        <dbReference type="Pfam" id="PF12969"/>
    </source>
</evidence>
<dbReference type="Pfam" id="PF12969">
    <property type="entry name" value="DUF3857"/>
    <property type="match status" value="1"/>
</dbReference>
<dbReference type="EMBL" id="JAPFQN010000003">
    <property type="protein sequence ID" value="MCX2743009.1"/>
    <property type="molecule type" value="Genomic_DNA"/>
</dbReference>
<dbReference type="Gene3D" id="2.60.120.1130">
    <property type="match status" value="1"/>
</dbReference>
<sequence length="611" mass="71795">MYNFYNWLIILICYPFISYSQVTEYHTTVEVKNNKVETTCEIKIKINNRKESEKYSKIEILHSDQMELKIHDAYLIEGYGEKVRKLKKKDFLEKSAKFSGSFFMDYKVTSFDIKHSTYPYYIYYKYTITEASTLNYASWRPYLFHELPTFNATLKVIVPAEETVKIYNDHNIPVEKSVNKGEITYLWKVKNFELPEKESYGESPTELSAEITVLPENFEYIKHGSFESWKSIGNWQYNIIKDRNDLPESDKEIVREICQNSNSKKEIISKLYNYLQKNTRYINISIDKGGLDPYPASYVSKNKYGDCKALTIYMKSLLEEAGIESYYTLVNAGKEIHPINRSIPSLQFNHVILTVPVQSDTIWLENTTNILPFDYNGSFTQNRYGFLIDKDQSKFIRIPKLAGEDNKVITTYNFELNQNGEGKVSIHKTAKGIEFEEMAYLNSILDRTITDEYISDFIHLRNFVVNNWIIEKNSEDNHSLILSADLSIKKALRRIGPYLILEVPHYTFKKLDKPSERKTKLKFDFPTWEVDQYTYSITNIDLSKIQLPENKVLSSKFGVYEQNFRIDGKKLIIYKSLNVYSGVYDKKSYQDFYEFTDQIKEIQNQSIIKLK</sequence>
<reference evidence="3 4" key="1">
    <citation type="submission" date="2022-11" db="EMBL/GenBank/DDBJ databases">
        <title>The characterization of three novel Bacteroidetes species and genomic analysis of their roles in tidal elemental geochemical cycles.</title>
        <authorList>
            <person name="Ma K."/>
        </authorList>
    </citation>
    <scope>NUCLEOTIDE SEQUENCE [LARGE SCALE GENOMIC DNA]</scope>
    <source>
        <strain evidence="3 4">M17</strain>
    </source>
</reference>
<evidence type="ECO:0000259" key="1">
    <source>
        <dbReference type="Pfam" id="PF01841"/>
    </source>
</evidence>
<dbReference type="InterPro" id="IPR024618">
    <property type="entry name" value="DUF3857"/>
</dbReference>
<evidence type="ECO:0000313" key="4">
    <source>
        <dbReference type="Proteomes" id="UP001209885"/>
    </source>
</evidence>
<dbReference type="RefSeq" id="WP_266055374.1">
    <property type="nucleotide sequence ID" value="NZ_JAPFQN010000003.1"/>
</dbReference>
<dbReference type="Gene3D" id="2.60.40.3140">
    <property type="match status" value="1"/>
</dbReference>
<accession>A0ABT3RMG7</accession>
<evidence type="ECO:0000313" key="3">
    <source>
        <dbReference type="EMBL" id="MCX2743009.1"/>
    </source>
</evidence>
<keyword evidence="4" id="KW-1185">Reference proteome</keyword>
<dbReference type="Proteomes" id="UP001209885">
    <property type="component" value="Unassembled WGS sequence"/>
</dbReference>
<feature type="domain" description="DUF3857" evidence="2">
    <location>
        <begin position="34"/>
        <end position="192"/>
    </location>
</feature>
<dbReference type="Gene3D" id="3.10.620.30">
    <property type="match status" value="1"/>
</dbReference>
<dbReference type="InterPro" id="IPR002931">
    <property type="entry name" value="Transglutaminase-like"/>
</dbReference>
<gene>
    <name evidence="3" type="ORF">OO013_03985</name>
</gene>
<feature type="domain" description="Transglutaminase-like" evidence="1">
    <location>
        <begin position="252"/>
        <end position="328"/>
    </location>
</feature>
<dbReference type="Pfam" id="PF01841">
    <property type="entry name" value="Transglut_core"/>
    <property type="match status" value="1"/>
</dbReference>
<comment type="caution">
    <text evidence="3">The sequence shown here is derived from an EMBL/GenBank/DDBJ whole genome shotgun (WGS) entry which is preliminary data.</text>
</comment>